<protein>
    <submittedName>
        <fullName evidence="6">Sporulation membrane protein YtaF</fullName>
    </submittedName>
</protein>
<feature type="transmembrane region" description="Helical" evidence="5">
    <location>
        <begin position="193"/>
        <end position="210"/>
    </location>
</feature>
<dbReference type="RefSeq" id="WP_236334415.1">
    <property type="nucleotide sequence ID" value="NZ_JAKIJS010000001.1"/>
</dbReference>
<dbReference type="Proteomes" id="UP001649381">
    <property type="component" value="Unassembled WGS sequence"/>
</dbReference>
<dbReference type="Pfam" id="PF02659">
    <property type="entry name" value="Mntp"/>
    <property type="match status" value="2"/>
</dbReference>
<evidence type="ECO:0000256" key="4">
    <source>
        <dbReference type="ARBA" id="ARBA00023136"/>
    </source>
</evidence>
<evidence type="ECO:0000256" key="5">
    <source>
        <dbReference type="SAM" id="Phobius"/>
    </source>
</evidence>
<name>A0ABS9H2A8_9BACL</name>
<evidence type="ECO:0000256" key="3">
    <source>
        <dbReference type="ARBA" id="ARBA00022989"/>
    </source>
</evidence>
<reference evidence="6 7" key="1">
    <citation type="submission" date="2022-01" db="EMBL/GenBank/DDBJ databases">
        <title>Alkalihalobacillus sp. EGI L200015, a novel bacterium isolated from a salt lake sediment.</title>
        <authorList>
            <person name="Gao L."/>
            <person name="Fang B.-Z."/>
            <person name="Li W.-J."/>
        </authorList>
    </citation>
    <scope>NUCLEOTIDE SEQUENCE [LARGE SCALE GENOMIC DNA]</scope>
    <source>
        <strain evidence="6 7">KCTC 12718</strain>
    </source>
</reference>
<gene>
    <name evidence="6" type="primary">ytaF</name>
    <name evidence="6" type="ORF">L2716_10690</name>
</gene>
<sequence>MTGWVALLTLTVAVSMDSFGVGVTYGVRGMKITFFSILLIAICSAMMLLAAMNLGTIISTFLSPSIAEKIGGILLIGLGIYVLWQFFKKRDDRPDKGSDSPYIWNMEIRSLGIVIQILRTPHAADIDRSGTIVGLEALLLGLALSLDSFAAGLGASLLGFPHLQTALFVSTMSAFFLVSGMKLGKLLSNLPTMRFFSFLPGIMLIVLGFFKL</sequence>
<keyword evidence="2 5" id="KW-0812">Transmembrane</keyword>
<dbReference type="PANTHER" id="PTHR35529:SF2">
    <property type="entry name" value="SPORULATION PROTEIN YTAF-RELATED"/>
    <property type="match status" value="1"/>
</dbReference>
<keyword evidence="1" id="KW-1003">Cell membrane</keyword>
<evidence type="ECO:0000256" key="2">
    <source>
        <dbReference type="ARBA" id="ARBA00022692"/>
    </source>
</evidence>
<keyword evidence="4 5" id="KW-0472">Membrane</keyword>
<dbReference type="NCBIfam" id="TIGR02840">
    <property type="entry name" value="spore_YtaF"/>
    <property type="match status" value="1"/>
</dbReference>
<evidence type="ECO:0000313" key="7">
    <source>
        <dbReference type="Proteomes" id="UP001649381"/>
    </source>
</evidence>
<dbReference type="EMBL" id="JAKIJS010000001">
    <property type="protein sequence ID" value="MCF6138191.1"/>
    <property type="molecule type" value="Genomic_DNA"/>
</dbReference>
<dbReference type="InterPro" id="IPR003810">
    <property type="entry name" value="Mntp/YtaF"/>
</dbReference>
<organism evidence="6 7">
    <name type="scientific">Pseudalkalibacillus berkeleyi</name>
    <dbReference type="NCBI Taxonomy" id="1069813"/>
    <lineage>
        <taxon>Bacteria</taxon>
        <taxon>Bacillati</taxon>
        <taxon>Bacillota</taxon>
        <taxon>Bacilli</taxon>
        <taxon>Bacillales</taxon>
        <taxon>Fictibacillaceae</taxon>
        <taxon>Pseudalkalibacillus</taxon>
    </lineage>
</organism>
<feature type="transmembrane region" description="Helical" evidence="5">
    <location>
        <begin position="163"/>
        <end position="181"/>
    </location>
</feature>
<keyword evidence="3 5" id="KW-1133">Transmembrane helix</keyword>
<accession>A0ABS9H2A8</accession>
<evidence type="ECO:0000256" key="1">
    <source>
        <dbReference type="ARBA" id="ARBA00022475"/>
    </source>
</evidence>
<proteinExistence type="predicted"/>
<dbReference type="InterPro" id="IPR014205">
    <property type="entry name" value="Spore_YtaF"/>
</dbReference>
<feature type="transmembrane region" description="Helical" evidence="5">
    <location>
        <begin position="32"/>
        <end position="58"/>
    </location>
</feature>
<comment type="caution">
    <text evidence="6">The sequence shown here is derived from an EMBL/GenBank/DDBJ whole genome shotgun (WGS) entry which is preliminary data.</text>
</comment>
<keyword evidence="7" id="KW-1185">Reference proteome</keyword>
<feature type="transmembrane region" description="Helical" evidence="5">
    <location>
        <begin position="132"/>
        <end position="157"/>
    </location>
</feature>
<feature type="transmembrane region" description="Helical" evidence="5">
    <location>
        <begin position="70"/>
        <end position="87"/>
    </location>
</feature>
<evidence type="ECO:0000313" key="6">
    <source>
        <dbReference type="EMBL" id="MCF6138191.1"/>
    </source>
</evidence>
<dbReference type="PANTHER" id="PTHR35529">
    <property type="entry name" value="MANGANESE EFFLUX PUMP MNTP-RELATED"/>
    <property type="match status" value="1"/>
</dbReference>